<keyword evidence="2" id="KW-0805">Transcription regulation</keyword>
<reference evidence="7 8" key="1">
    <citation type="submission" date="2016-10" db="EMBL/GenBank/DDBJ databases">
        <authorList>
            <person name="de Groot N.N."/>
        </authorList>
    </citation>
    <scope>NUCLEOTIDE SEQUENCE [LARGE SCALE GENOMIC DNA]</scope>
    <source>
        <strain evidence="7 8">DSM 26130</strain>
    </source>
</reference>
<dbReference type="GO" id="GO:0006352">
    <property type="term" value="P:DNA-templated transcription initiation"/>
    <property type="evidence" value="ECO:0007669"/>
    <property type="project" value="InterPro"/>
</dbReference>
<feature type="domain" description="RNA polymerase sigma-70 region 2" evidence="5">
    <location>
        <begin position="27"/>
        <end position="88"/>
    </location>
</feature>
<accession>A0A1I1TAR4</accession>
<name>A0A1I1TAR4_9BACT</name>
<evidence type="ECO:0000256" key="2">
    <source>
        <dbReference type="ARBA" id="ARBA00023015"/>
    </source>
</evidence>
<organism evidence="7 8">
    <name type="scientific">Spirosoma endophyticum</name>
    <dbReference type="NCBI Taxonomy" id="662367"/>
    <lineage>
        <taxon>Bacteria</taxon>
        <taxon>Pseudomonadati</taxon>
        <taxon>Bacteroidota</taxon>
        <taxon>Cytophagia</taxon>
        <taxon>Cytophagales</taxon>
        <taxon>Cytophagaceae</taxon>
        <taxon>Spirosoma</taxon>
    </lineage>
</organism>
<dbReference type="GO" id="GO:0003677">
    <property type="term" value="F:DNA binding"/>
    <property type="evidence" value="ECO:0007669"/>
    <property type="project" value="InterPro"/>
</dbReference>
<dbReference type="Pfam" id="PF08281">
    <property type="entry name" value="Sigma70_r4_2"/>
    <property type="match status" value="1"/>
</dbReference>
<dbReference type="InterPro" id="IPR014327">
    <property type="entry name" value="RNA_pol_sigma70_bacteroid"/>
</dbReference>
<dbReference type="InterPro" id="IPR013324">
    <property type="entry name" value="RNA_pol_sigma_r3/r4-like"/>
</dbReference>
<evidence type="ECO:0000256" key="4">
    <source>
        <dbReference type="ARBA" id="ARBA00023163"/>
    </source>
</evidence>
<dbReference type="Gene3D" id="1.10.10.10">
    <property type="entry name" value="Winged helix-like DNA-binding domain superfamily/Winged helix DNA-binding domain"/>
    <property type="match status" value="1"/>
</dbReference>
<sequence length="184" mass="21960">MNTRTTDEDLVCFLKEDSQKAFEEIYNRYWYKLLCVAYHETGSREDAEELVHDLFESLWNKRHQAVIRHLSSYLVVSIKHLVTNYIKSKITHRRYQEYLIFHELHQSESTDETVNFSDLSKAVEEVMKKLPEKTCEVFTLSRFENKPVKDIARQLSLSEKAVEYHITKSLRVLQQQLKVYHSDN</sequence>
<dbReference type="Proteomes" id="UP000198598">
    <property type="component" value="Unassembled WGS sequence"/>
</dbReference>
<dbReference type="GO" id="GO:0016987">
    <property type="term" value="F:sigma factor activity"/>
    <property type="evidence" value="ECO:0007669"/>
    <property type="project" value="UniProtKB-KW"/>
</dbReference>
<dbReference type="InterPro" id="IPR007627">
    <property type="entry name" value="RNA_pol_sigma70_r2"/>
</dbReference>
<dbReference type="PANTHER" id="PTHR43133">
    <property type="entry name" value="RNA POLYMERASE ECF-TYPE SIGMA FACTO"/>
    <property type="match status" value="1"/>
</dbReference>
<gene>
    <name evidence="7" type="ORF">SAMN05216167_105339</name>
</gene>
<dbReference type="STRING" id="662367.SAMN05216167_105339"/>
<evidence type="ECO:0000313" key="7">
    <source>
        <dbReference type="EMBL" id="SFD53393.1"/>
    </source>
</evidence>
<evidence type="ECO:0000259" key="5">
    <source>
        <dbReference type="Pfam" id="PF04542"/>
    </source>
</evidence>
<evidence type="ECO:0000313" key="8">
    <source>
        <dbReference type="Proteomes" id="UP000198598"/>
    </source>
</evidence>
<dbReference type="SUPFAM" id="SSF88659">
    <property type="entry name" value="Sigma3 and sigma4 domains of RNA polymerase sigma factors"/>
    <property type="match status" value="1"/>
</dbReference>
<dbReference type="NCBIfam" id="TIGR02985">
    <property type="entry name" value="Sig70_bacteroi1"/>
    <property type="match status" value="1"/>
</dbReference>
<evidence type="ECO:0000256" key="1">
    <source>
        <dbReference type="ARBA" id="ARBA00010641"/>
    </source>
</evidence>
<dbReference type="Gene3D" id="1.10.1740.10">
    <property type="match status" value="1"/>
</dbReference>
<dbReference type="NCBIfam" id="TIGR02937">
    <property type="entry name" value="sigma70-ECF"/>
    <property type="match status" value="1"/>
</dbReference>
<keyword evidence="3" id="KW-0731">Sigma factor</keyword>
<dbReference type="InterPro" id="IPR036388">
    <property type="entry name" value="WH-like_DNA-bd_sf"/>
</dbReference>
<dbReference type="SUPFAM" id="SSF88946">
    <property type="entry name" value="Sigma2 domain of RNA polymerase sigma factors"/>
    <property type="match status" value="1"/>
</dbReference>
<keyword evidence="4" id="KW-0804">Transcription</keyword>
<evidence type="ECO:0000259" key="6">
    <source>
        <dbReference type="Pfam" id="PF08281"/>
    </source>
</evidence>
<dbReference type="OrthoDB" id="679904at2"/>
<dbReference type="InterPro" id="IPR039425">
    <property type="entry name" value="RNA_pol_sigma-70-like"/>
</dbReference>
<proteinExistence type="inferred from homology"/>
<dbReference type="InterPro" id="IPR013325">
    <property type="entry name" value="RNA_pol_sigma_r2"/>
</dbReference>
<dbReference type="Pfam" id="PF04542">
    <property type="entry name" value="Sigma70_r2"/>
    <property type="match status" value="1"/>
</dbReference>
<dbReference type="AlphaFoldDB" id="A0A1I1TAR4"/>
<evidence type="ECO:0000256" key="3">
    <source>
        <dbReference type="ARBA" id="ARBA00023082"/>
    </source>
</evidence>
<dbReference type="EMBL" id="FOLQ01000005">
    <property type="protein sequence ID" value="SFD53393.1"/>
    <property type="molecule type" value="Genomic_DNA"/>
</dbReference>
<protein>
    <submittedName>
        <fullName evidence="7">RNA polymerase sigma-70 factor, ECF subfamily</fullName>
    </submittedName>
</protein>
<feature type="domain" description="RNA polymerase sigma factor 70 region 4 type 2" evidence="6">
    <location>
        <begin position="122"/>
        <end position="171"/>
    </location>
</feature>
<comment type="similarity">
    <text evidence="1">Belongs to the sigma-70 factor family. ECF subfamily.</text>
</comment>
<dbReference type="InterPro" id="IPR013249">
    <property type="entry name" value="RNA_pol_sigma70_r4_t2"/>
</dbReference>
<dbReference type="PANTHER" id="PTHR43133:SF46">
    <property type="entry name" value="RNA POLYMERASE SIGMA-70 FACTOR ECF SUBFAMILY"/>
    <property type="match status" value="1"/>
</dbReference>
<dbReference type="RefSeq" id="WP_093827858.1">
    <property type="nucleotide sequence ID" value="NZ_FOLQ01000005.1"/>
</dbReference>
<dbReference type="InterPro" id="IPR014284">
    <property type="entry name" value="RNA_pol_sigma-70_dom"/>
</dbReference>
<keyword evidence="8" id="KW-1185">Reference proteome</keyword>